<dbReference type="EMBL" id="MU827816">
    <property type="protein sequence ID" value="KAJ7323144.1"/>
    <property type="molecule type" value="Genomic_DNA"/>
</dbReference>
<sequence>MAKKMKLNLKPQEEGIELTNDEEKALCLPPKFAVYDRVDLTSCEAQIEKGLAKLRWSIIRRADSGPDEGEGEKERTDKSGRFAVDTLGNYRVACQPQVENDPTVTEELHEKAQAEANAHSVLWVRILNAGEGVGGQARIKSNMLVSNYTLAPLYALRKDHKNTVDHNIGPPVRPVCGAVSAYNKKLSHLMSFILAEVWKEEESVCLNTEEIHISEDIIVGSADVKALYPSLDIPFTVEKVCEVFHTSGVQVVGINAEELGLYLALNRTETELTDVGLLQFCPQRKTRRGRPPTITGCALDENKTKRFKPWLPPAEEPDENTTRKMFTEAMKIVLLFIMKNHYYTFDNQGLELTGRVAENGLKVWVYKRYVDDIDVIMNAPNSGLRFVESECKVVQDENIAELERDLKADKRCMLLVQSIGNSIHPSIELEVDYPSQHGDGKLPILDLKVWVGREEKKRDWEWTRA</sequence>
<gene>
    <name evidence="1" type="ORF">OS493_032147</name>
</gene>
<dbReference type="OrthoDB" id="6782675at2759"/>
<evidence type="ECO:0000313" key="1">
    <source>
        <dbReference type="EMBL" id="KAJ7323144.1"/>
    </source>
</evidence>
<protein>
    <submittedName>
        <fullName evidence="1">Uncharacterized protein</fullName>
    </submittedName>
</protein>
<evidence type="ECO:0000313" key="2">
    <source>
        <dbReference type="Proteomes" id="UP001163046"/>
    </source>
</evidence>
<keyword evidence="2" id="KW-1185">Reference proteome</keyword>
<name>A0A9X0CCM5_9CNID</name>
<accession>A0A9X0CCM5</accession>
<comment type="caution">
    <text evidence="1">The sequence shown here is derived from an EMBL/GenBank/DDBJ whole genome shotgun (WGS) entry which is preliminary data.</text>
</comment>
<dbReference type="Proteomes" id="UP001163046">
    <property type="component" value="Unassembled WGS sequence"/>
</dbReference>
<proteinExistence type="predicted"/>
<organism evidence="1 2">
    <name type="scientific">Desmophyllum pertusum</name>
    <dbReference type="NCBI Taxonomy" id="174260"/>
    <lineage>
        <taxon>Eukaryota</taxon>
        <taxon>Metazoa</taxon>
        <taxon>Cnidaria</taxon>
        <taxon>Anthozoa</taxon>
        <taxon>Hexacorallia</taxon>
        <taxon>Scleractinia</taxon>
        <taxon>Caryophylliina</taxon>
        <taxon>Caryophylliidae</taxon>
        <taxon>Desmophyllum</taxon>
    </lineage>
</organism>
<reference evidence="1" key="1">
    <citation type="submission" date="2023-01" db="EMBL/GenBank/DDBJ databases">
        <title>Genome assembly of the deep-sea coral Lophelia pertusa.</title>
        <authorList>
            <person name="Herrera S."/>
            <person name="Cordes E."/>
        </authorList>
    </citation>
    <scope>NUCLEOTIDE SEQUENCE</scope>
    <source>
        <strain evidence="1">USNM1676648</strain>
        <tissue evidence="1">Polyp</tissue>
    </source>
</reference>
<dbReference type="AlphaFoldDB" id="A0A9X0CCM5"/>